<reference evidence="1" key="1">
    <citation type="submission" date="2017-05" db="UniProtKB">
        <authorList>
            <consortium name="EnsemblMetazoa"/>
        </authorList>
    </citation>
    <scope>IDENTIFICATION</scope>
</reference>
<proteinExistence type="predicted"/>
<sequence length="747" mass="83970">MRDNDVVIEEEIHGDETIDVGLAIKKENETVGSACRKKRKLSDEESLDQPIYEIPPPKYSADTILSILLNPNINKSKVCSGCPLRVTSSATFVVDLSKLAHPDDVKTDSFGIWNYSGSHPMCFRVHIKEHGYVSVEKCTPGAKGDNVVHLRRLHNTHPSNKQFKRMIAFLSDDSNVPHHLCLLVYRIPPGFTPIVKSHGNAKQDVPFHPTLQSTKCRIKEECTVKGPKETMSTLSLKVGGVVGAQCSGQLPRNEKQISNFKRHVQHYSHESTGGDDLVVVMQQAYSDDPLHRFVRAVNAAPEPAIVLATNSQINNVSRFCTSSFEFSVMTIDPTFSLGDFDVTLTTYRHLFLQSKRYKKPPVFIGPACVHFKKTFSTYLFFASTLIGQCRELEQVRVIGTDGEQALVDAFKHEFPHAQHLTCFIHVRRNIKRKLQDCNIPANLSIDILNDVLGNKIGTTYVEGLVDAKNINDFDNKLDVVTEKWRNSEVTSASEIDRFIDWFTSYKAKIIRSSMIRDVREESGLGSPPIQFTTNSSETANFMLKSKVNYKKNELPEFLQLFRQLINDQERDVENAIIGRGNYELRVQYQSWSISESKWFTMTKVQREQHLQKFSQASLADIQHESREMPISSITLGRDMSSFSSLSISLESFSNDVLIPRSCLEGIWKKACELIKTKDAVVPAPGVTQGKFVLSYSSGRPHLVLPSKTSVFACDSECPNWKGLGICAHSVAVAEMNGKLVDYIEKAK</sequence>
<dbReference type="AlphaFoldDB" id="A0A1X7T8Q2"/>
<organism evidence="1">
    <name type="scientific">Amphimedon queenslandica</name>
    <name type="common">Sponge</name>
    <dbReference type="NCBI Taxonomy" id="400682"/>
    <lineage>
        <taxon>Eukaryota</taxon>
        <taxon>Metazoa</taxon>
        <taxon>Porifera</taxon>
        <taxon>Demospongiae</taxon>
        <taxon>Heteroscleromorpha</taxon>
        <taxon>Haplosclerida</taxon>
        <taxon>Niphatidae</taxon>
        <taxon>Amphimedon</taxon>
    </lineage>
</organism>
<name>A0A1X7T8Q2_AMPQE</name>
<evidence type="ECO:0000313" key="1">
    <source>
        <dbReference type="EnsemblMetazoa" id="Aqu2.1.10901_001"/>
    </source>
</evidence>
<accession>A0A1X7T8Q2</accession>
<protein>
    <recommendedName>
        <fullName evidence="2">SWIM-type domain-containing protein</fullName>
    </recommendedName>
</protein>
<evidence type="ECO:0008006" key="2">
    <source>
        <dbReference type="Google" id="ProtNLM"/>
    </source>
</evidence>
<dbReference type="EnsemblMetazoa" id="Aqu2.1.10901_001">
    <property type="protein sequence ID" value="Aqu2.1.10901_001"/>
    <property type="gene ID" value="Aqu2.1.10901"/>
</dbReference>
<dbReference type="InParanoid" id="A0A1X7T8Q2"/>